<dbReference type="PROSITE" id="PS50893">
    <property type="entry name" value="ABC_TRANSPORTER_2"/>
    <property type="match status" value="1"/>
</dbReference>
<dbReference type="Gene3D" id="3.40.50.300">
    <property type="entry name" value="P-loop containing nucleotide triphosphate hydrolases"/>
    <property type="match status" value="1"/>
</dbReference>
<dbReference type="PANTHER" id="PTHR43394">
    <property type="entry name" value="ATP-DEPENDENT PERMEASE MDL1, MITOCHONDRIAL"/>
    <property type="match status" value="1"/>
</dbReference>
<dbReference type="InterPro" id="IPR039421">
    <property type="entry name" value="Type_1_exporter"/>
</dbReference>
<keyword evidence="3" id="KW-1003">Cell membrane</keyword>
<evidence type="ECO:0000313" key="13">
    <source>
        <dbReference type="EMBL" id="QQR28826.1"/>
    </source>
</evidence>
<feature type="transmembrane region" description="Helical" evidence="9">
    <location>
        <begin position="163"/>
        <end position="181"/>
    </location>
</feature>
<dbReference type="KEGG" id="amur:ADH66_01995"/>
<evidence type="ECO:0000259" key="11">
    <source>
        <dbReference type="PROSITE" id="PS50929"/>
    </source>
</evidence>
<feature type="transmembrane region" description="Helical" evidence="9">
    <location>
        <begin position="187"/>
        <end position="207"/>
    </location>
</feature>
<dbReference type="SMART" id="SM00382">
    <property type="entry name" value="AAA"/>
    <property type="match status" value="1"/>
</dbReference>
<dbReference type="EMBL" id="CP065321">
    <property type="protein sequence ID" value="QQR28826.1"/>
    <property type="molecule type" value="Genomic_DNA"/>
</dbReference>
<evidence type="ECO:0000313" key="12">
    <source>
        <dbReference type="EMBL" id="ASB39535.1"/>
    </source>
</evidence>
<evidence type="ECO:0000256" key="3">
    <source>
        <dbReference type="ARBA" id="ARBA00022475"/>
    </source>
</evidence>
<feature type="transmembrane region" description="Helical" evidence="9">
    <location>
        <begin position="81"/>
        <end position="102"/>
    </location>
</feature>
<gene>
    <name evidence="12" type="ORF">ADH66_01995</name>
    <name evidence="13" type="ORF">I5Q82_12025</name>
</gene>
<dbReference type="InterPro" id="IPR003439">
    <property type="entry name" value="ABC_transporter-like_ATP-bd"/>
</dbReference>
<evidence type="ECO:0000313" key="15">
    <source>
        <dbReference type="Proteomes" id="UP000596035"/>
    </source>
</evidence>
<organism evidence="13 15">
    <name type="scientific">Acutalibacter muris</name>
    <dbReference type="NCBI Taxonomy" id="1796620"/>
    <lineage>
        <taxon>Bacteria</taxon>
        <taxon>Bacillati</taxon>
        <taxon>Bacillota</taxon>
        <taxon>Clostridia</taxon>
        <taxon>Eubacteriales</taxon>
        <taxon>Acutalibacteraceae</taxon>
        <taxon>Acutalibacter</taxon>
    </lineage>
</organism>
<keyword evidence="7 9" id="KW-1133">Transmembrane helix</keyword>
<name>A0A1Z2XM71_9FIRM</name>
<keyword evidence="8 9" id="KW-0472">Membrane</keyword>
<dbReference type="Proteomes" id="UP000196710">
    <property type="component" value="Chromosome"/>
</dbReference>
<feature type="domain" description="ABC transmembrane type-1" evidence="11">
    <location>
        <begin position="26"/>
        <end position="328"/>
    </location>
</feature>
<dbReference type="InterPro" id="IPR017871">
    <property type="entry name" value="ABC_transporter-like_CS"/>
</dbReference>
<dbReference type="InterPro" id="IPR027417">
    <property type="entry name" value="P-loop_NTPase"/>
</dbReference>
<dbReference type="FunFam" id="3.40.50.300:FF:000221">
    <property type="entry name" value="Multidrug ABC transporter ATP-binding protein"/>
    <property type="match status" value="1"/>
</dbReference>
<dbReference type="GO" id="GO:0005886">
    <property type="term" value="C:plasma membrane"/>
    <property type="evidence" value="ECO:0007669"/>
    <property type="project" value="UniProtKB-SubCell"/>
</dbReference>
<evidence type="ECO:0000256" key="1">
    <source>
        <dbReference type="ARBA" id="ARBA00004651"/>
    </source>
</evidence>
<dbReference type="RefSeq" id="WP_066536340.1">
    <property type="nucleotide sequence ID" value="NZ_CAQHGX010000002.1"/>
</dbReference>
<feature type="transmembrane region" description="Helical" evidence="9">
    <location>
        <begin position="21"/>
        <end position="41"/>
    </location>
</feature>
<dbReference type="Gene3D" id="1.20.1560.10">
    <property type="entry name" value="ABC transporter type 1, transmembrane domain"/>
    <property type="match status" value="1"/>
</dbReference>
<accession>A0A1Z2XM71</accession>
<proteinExistence type="predicted"/>
<dbReference type="GO" id="GO:0016887">
    <property type="term" value="F:ATP hydrolysis activity"/>
    <property type="evidence" value="ECO:0007669"/>
    <property type="project" value="InterPro"/>
</dbReference>
<dbReference type="Proteomes" id="UP000596035">
    <property type="component" value="Chromosome"/>
</dbReference>
<dbReference type="PROSITE" id="PS00211">
    <property type="entry name" value="ABC_TRANSPORTER_1"/>
    <property type="match status" value="1"/>
</dbReference>
<dbReference type="Pfam" id="PF00664">
    <property type="entry name" value="ABC_membrane"/>
    <property type="match status" value="1"/>
</dbReference>
<keyword evidence="2" id="KW-0813">Transport</keyword>
<comment type="subcellular location">
    <subcellularLocation>
        <location evidence="1">Cell membrane</location>
        <topology evidence="1">Multi-pass membrane protein</topology>
    </subcellularLocation>
</comment>
<feature type="domain" description="ABC transporter" evidence="10">
    <location>
        <begin position="360"/>
        <end position="595"/>
    </location>
</feature>
<sequence length="598" mass="66423">MKKKKQKKSSILRFYPYTKGFRGNLLLAMLTVIISSAASYMTPQIIRVTVDSVINDEPFSLPGFILSWIESFGGREALRSHIIICAAAALLFAVIAGVANYASRMNLAKGCEGTVECMRNTLFGHIQRLPYAWHNSHQTGDIIQRCTQDVELIKNFVNEQLMTVIRTVLAIVISLTLMFMMNVQLSLVVLCFIPLVLGYSMIFFVLVGKKFDQADQTEGQLTALVQENLTGVRVVRAFGRERFEIERFNKKNQEFADLWSHLGKILGVDWGLGELFAGLQALVVIVIGVFFVENGSITEGEFLAFTAYNSMLAWPVAQLGRVLSELSKTSISSTRLFDILDAKEEQDKEHPRTPPMDGDIVFDHVSFGYGEGGEVLEDVSFTVKAGTTFGILGATGSGKSTLMYLLDRLYELPEGQGRITVGGVDIRDIGLSHLRHGIGMVLQEPFLFSKTFRESIADGSRRSDLETVRKYARMAVIDDAIEGFAQGYETPIGERGVTISGGQKQRVAIARMLMQDTPIKVFDDSLSAVDMETDAKIRQSIKENVHGTTILIAHRITTLMNADCILVLEKGRVAQMGTHQELIAQDGIYKRIFDIQKS</sequence>
<dbReference type="PROSITE" id="PS50929">
    <property type="entry name" value="ABC_TM1F"/>
    <property type="match status" value="1"/>
</dbReference>
<evidence type="ECO:0000256" key="4">
    <source>
        <dbReference type="ARBA" id="ARBA00022692"/>
    </source>
</evidence>
<keyword evidence="14" id="KW-1185">Reference proteome</keyword>
<dbReference type="CDD" id="cd18542">
    <property type="entry name" value="ABC_6TM_YknU_like"/>
    <property type="match status" value="1"/>
</dbReference>
<evidence type="ECO:0000256" key="7">
    <source>
        <dbReference type="ARBA" id="ARBA00022989"/>
    </source>
</evidence>
<evidence type="ECO:0000256" key="8">
    <source>
        <dbReference type="ARBA" id="ARBA00023136"/>
    </source>
</evidence>
<evidence type="ECO:0000256" key="2">
    <source>
        <dbReference type="ARBA" id="ARBA00022448"/>
    </source>
</evidence>
<evidence type="ECO:0000256" key="5">
    <source>
        <dbReference type="ARBA" id="ARBA00022741"/>
    </source>
</evidence>
<reference evidence="12" key="1">
    <citation type="journal article" date="2017" name="Genome Announc.">
        <title>High-Quality Whole-Genome Sequences of the Oligo-Mouse-Microbiota Bacterial Community.</title>
        <authorList>
            <person name="Garzetti D."/>
            <person name="Brugiroux S."/>
            <person name="Bunk B."/>
            <person name="Pukall R."/>
            <person name="McCoy K.D."/>
            <person name="Macpherson A.J."/>
            <person name="Stecher B."/>
        </authorList>
    </citation>
    <scope>NUCLEOTIDE SEQUENCE</scope>
    <source>
        <strain evidence="12">KB18</strain>
    </source>
</reference>
<dbReference type="SUPFAM" id="SSF90123">
    <property type="entry name" value="ABC transporter transmembrane region"/>
    <property type="match status" value="1"/>
</dbReference>
<keyword evidence="6 13" id="KW-0067">ATP-binding</keyword>
<evidence type="ECO:0000256" key="6">
    <source>
        <dbReference type="ARBA" id="ARBA00022840"/>
    </source>
</evidence>
<evidence type="ECO:0000313" key="14">
    <source>
        <dbReference type="Proteomes" id="UP000196710"/>
    </source>
</evidence>
<reference evidence="13 15" key="3">
    <citation type="submission" date="2020-11" db="EMBL/GenBank/DDBJ databases">
        <title>Closed and high quality bacterial genomes of the OMM12 community.</title>
        <authorList>
            <person name="Marbouty M."/>
            <person name="Lamy-Besnier Q."/>
            <person name="Debarbieux L."/>
            <person name="Koszul R."/>
        </authorList>
    </citation>
    <scope>NUCLEOTIDE SEQUENCE [LARGE SCALE GENOMIC DNA]</scope>
    <source>
        <strain evidence="13 15">KB18</strain>
    </source>
</reference>
<dbReference type="EMBL" id="CP021422">
    <property type="protein sequence ID" value="ASB39535.1"/>
    <property type="molecule type" value="Genomic_DNA"/>
</dbReference>
<dbReference type="SUPFAM" id="SSF52540">
    <property type="entry name" value="P-loop containing nucleoside triphosphate hydrolases"/>
    <property type="match status" value="1"/>
</dbReference>
<evidence type="ECO:0000256" key="9">
    <source>
        <dbReference type="SAM" id="Phobius"/>
    </source>
</evidence>
<reference evidence="14" key="2">
    <citation type="submission" date="2017-05" db="EMBL/GenBank/DDBJ databases">
        <title>Improved OligoMM genomes.</title>
        <authorList>
            <person name="Garzetti D."/>
        </authorList>
    </citation>
    <scope>NUCLEOTIDE SEQUENCE [LARGE SCALE GENOMIC DNA]</scope>
    <source>
        <strain evidence="14">KB18</strain>
    </source>
</reference>
<dbReference type="InterPro" id="IPR036640">
    <property type="entry name" value="ABC1_TM_sf"/>
</dbReference>
<dbReference type="Pfam" id="PF00005">
    <property type="entry name" value="ABC_tran"/>
    <property type="match status" value="1"/>
</dbReference>
<dbReference type="InterPro" id="IPR011527">
    <property type="entry name" value="ABC1_TM_dom"/>
</dbReference>
<keyword evidence="5" id="KW-0547">Nucleotide-binding</keyword>
<dbReference type="AlphaFoldDB" id="A0A1Z2XM71"/>
<keyword evidence="4 9" id="KW-0812">Transmembrane</keyword>
<feature type="transmembrane region" description="Helical" evidence="9">
    <location>
        <begin position="270"/>
        <end position="292"/>
    </location>
</feature>
<dbReference type="InterPro" id="IPR003593">
    <property type="entry name" value="AAA+_ATPase"/>
</dbReference>
<evidence type="ECO:0000259" key="10">
    <source>
        <dbReference type="PROSITE" id="PS50893"/>
    </source>
</evidence>
<dbReference type="PANTHER" id="PTHR43394:SF1">
    <property type="entry name" value="ATP-BINDING CASSETTE SUB-FAMILY B MEMBER 10, MITOCHONDRIAL"/>
    <property type="match status" value="1"/>
</dbReference>
<dbReference type="GO" id="GO:0005524">
    <property type="term" value="F:ATP binding"/>
    <property type="evidence" value="ECO:0007669"/>
    <property type="project" value="UniProtKB-KW"/>
</dbReference>
<dbReference type="GO" id="GO:0015421">
    <property type="term" value="F:ABC-type oligopeptide transporter activity"/>
    <property type="evidence" value="ECO:0007669"/>
    <property type="project" value="TreeGrafter"/>
</dbReference>
<protein>
    <submittedName>
        <fullName evidence="13">ABC transporter ATP-binding protein</fullName>
    </submittedName>
</protein>